<proteinExistence type="predicted"/>
<feature type="compositionally biased region" description="Low complexity" evidence="1">
    <location>
        <begin position="403"/>
        <end position="414"/>
    </location>
</feature>
<feature type="region of interest" description="Disordered" evidence="1">
    <location>
        <begin position="399"/>
        <end position="419"/>
    </location>
</feature>
<dbReference type="PANTHER" id="PTHR31193:SF1">
    <property type="entry name" value="TRANSMEMBRANE PROTEIN 268"/>
    <property type="match status" value="1"/>
</dbReference>
<feature type="transmembrane region" description="Helical" evidence="2">
    <location>
        <begin position="181"/>
        <end position="204"/>
    </location>
</feature>
<dbReference type="Proteomes" id="UP000825002">
    <property type="component" value="Unassembled WGS sequence"/>
</dbReference>
<dbReference type="PANTHER" id="PTHR31193">
    <property type="entry name" value="TRANSMEMBRANE PROTEIN C9ORF91"/>
    <property type="match status" value="1"/>
</dbReference>
<feature type="non-terminal residue" evidence="3">
    <location>
        <position position="448"/>
    </location>
</feature>
<feature type="transmembrane region" description="Helical" evidence="2">
    <location>
        <begin position="158"/>
        <end position="175"/>
    </location>
</feature>
<keyword evidence="2" id="KW-0472">Membrane</keyword>
<accession>A0ABQ7SBZ6</accession>
<protein>
    <recommendedName>
        <fullName evidence="5">Transmembrane protein 268</fullName>
    </recommendedName>
</protein>
<evidence type="ECO:0000313" key="3">
    <source>
        <dbReference type="EMBL" id="KAG9510940.1"/>
    </source>
</evidence>
<organism evidence="3 4">
    <name type="scientific">Fragariocoptes setiger</name>
    <dbReference type="NCBI Taxonomy" id="1670756"/>
    <lineage>
        <taxon>Eukaryota</taxon>
        <taxon>Metazoa</taxon>
        <taxon>Ecdysozoa</taxon>
        <taxon>Arthropoda</taxon>
        <taxon>Chelicerata</taxon>
        <taxon>Arachnida</taxon>
        <taxon>Acari</taxon>
        <taxon>Acariformes</taxon>
        <taxon>Trombidiformes</taxon>
        <taxon>Prostigmata</taxon>
        <taxon>Eupodina</taxon>
        <taxon>Eriophyoidea</taxon>
        <taxon>Phytoptidae</taxon>
        <taxon>Fragariocoptes</taxon>
    </lineage>
</organism>
<evidence type="ECO:0000256" key="2">
    <source>
        <dbReference type="SAM" id="Phobius"/>
    </source>
</evidence>
<dbReference type="Pfam" id="PF14800">
    <property type="entry name" value="DUF4481"/>
    <property type="match status" value="1"/>
</dbReference>
<comment type="caution">
    <text evidence="3">The sequence shown here is derived from an EMBL/GenBank/DDBJ whole genome shotgun (WGS) entry which is preliminary data.</text>
</comment>
<dbReference type="InterPro" id="IPR028054">
    <property type="entry name" value="DUF4481"/>
</dbReference>
<evidence type="ECO:0000256" key="1">
    <source>
        <dbReference type="SAM" id="MobiDB-lite"/>
    </source>
</evidence>
<keyword evidence="2" id="KW-1133">Transmembrane helix</keyword>
<keyword evidence="4" id="KW-1185">Reference proteome</keyword>
<dbReference type="EMBL" id="JAIFTH010000051">
    <property type="protein sequence ID" value="KAG9510940.1"/>
    <property type="molecule type" value="Genomic_DNA"/>
</dbReference>
<gene>
    <name evidence="3" type="ORF">GZH46_00503</name>
</gene>
<sequence>MLLFWMLNDVAVDADTIDNNNNKNVGPSRATPVFFTTQPSTHVTHYHQHHHTIITVNQQQLQSSSRSNCNSSSNLHNNELDKPKYPNNTILAELSAYNNKPLFMWPCSGRQYLLNCKPITEQLAKANLSLTVEECTDVMSILTNDIRFNLHLALHRRLFTMWYLIALISLFGVFMSGLESLVLGAALVTWLVANISGLLCCRFVRSKLDSMLERAVEQVNTQLVDHNLMIGVLNKGGRLFSMSKTVIMFVYFELEQCCNNLESLIEADSKTMQKGHSKIDYSRIDASSYPPPPRLEARDRIVSTNNFTNTHIVSESCSDIMLTHDFSCDVRLQQLQRFAKKILLRYSQRWFVLLYENKLQFNSQANPRHMSTGKCLCQFIEEYFRNVISKGDAKVDHHNSIGNNLTSHNNSDNNRPNIFHVSLDDQRHQEQYNHTDITNTMTDLQKVV</sequence>
<evidence type="ECO:0000313" key="4">
    <source>
        <dbReference type="Proteomes" id="UP000825002"/>
    </source>
</evidence>
<evidence type="ECO:0008006" key="5">
    <source>
        <dbReference type="Google" id="ProtNLM"/>
    </source>
</evidence>
<keyword evidence="2" id="KW-0812">Transmembrane</keyword>
<reference evidence="3 4" key="1">
    <citation type="submission" date="2020-10" db="EMBL/GenBank/DDBJ databases">
        <authorList>
            <person name="Klimov P.B."/>
            <person name="Dyachkov S.M."/>
            <person name="Chetverikov P.E."/>
        </authorList>
    </citation>
    <scope>NUCLEOTIDE SEQUENCE [LARGE SCALE GENOMIC DNA]</scope>
    <source>
        <strain evidence="3">BMOC 18-1129-001#AD2665</strain>
        <tissue evidence="3">Entire mites</tissue>
    </source>
</reference>
<name>A0ABQ7SBZ6_9ACAR</name>